<reference evidence="2" key="1">
    <citation type="submission" date="2023-07" db="EMBL/GenBank/DDBJ databases">
        <title>Draft genome sequence of Agarivorans aestuarii strain ZMCS4, a CAZymes producing bacteria isolated from the marine brown algae Clodostephus spongiosus.</title>
        <authorList>
            <person name="Lorente B."/>
            <person name="Cabral C."/>
            <person name="Frias J."/>
            <person name="Faria J."/>
            <person name="Toubarro D."/>
        </authorList>
    </citation>
    <scope>NUCLEOTIDE SEQUENCE [LARGE SCALE GENOMIC DNA]</scope>
    <source>
        <strain evidence="2">ZMCS4</strain>
    </source>
</reference>
<dbReference type="Pfam" id="PF04222">
    <property type="entry name" value="DUF416"/>
    <property type="match status" value="1"/>
</dbReference>
<protein>
    <submittedName>
        <fullName evidence="1">YjaG family protein</fullName>
    </submittedName>
</protein>
<dbReference type="Gene3D" id="1.20.1590.10">
    <property type="entry name" value="YP_001051499.1 domain like"/>
    <property type="match status" value="1"/>
</dbReference>
<dbReference type="Proteomes" id="UP001310248">
    <property type="component" value="Unassembled WGS sequence"/>
</dbReference>
<dbReference type="EMBL" id="JAYDYW010000015">
    <property type="protein sequence ID" value="MEE1675699.1"/>
    <property type="molecule type" value="Genomic_DNA"/>
</dbReference>
<evidence type="ECO:0000313" key="1">
    <source>
        <dbReference type="EMBL" id="MEE1675699.1"/>
    </source>
</evidence>
<reference evidence="1 2" key="2">
    <citation type="submission" date="2023-12" db="EMBL/GenBank/DDBJ databases">
        <authorList>
            <consortium name="Cladostephus spongiosus"/>
            <person name="Lorente B."/>
            <person name="Cabral C."/>
            <person name="Frias J."/>
            <person name="Faria J."/>
            <person name="Toubarro D."/>
        </authorList>
    </citation>
    <scope>NUCLEOTIDE SEQUENCE [LARGE SCALE GENOMIC DNA]</scope>
    <source>
        <strain evidence="1 2">ZMCS4</strain>
    </source>
</reference>
<comment type="caution">
    <text evidence="1">The sequence shown here is derived from an EMBL/GenBank/DDBJ whole genome shotgun (WGS) entry which is preliminary data.</text>
</comment>
<dbReference type="InterPro" id="IPR007338">
    <property type="entry name" value="DUF416"/>
</dbReference>
<keyword evidence="2" id="KW-1185">Reference proteome</keyword>
<gene>
    <name evidence="1" type="ORF">SNR37_001025</name>
</gene>
<dbReference type="RefSeq" id="WP_329776511.1">
    <property type="nucleotide sequence ID" value="NZ_JAYDYW010000015.1"/>
</dbReference>
<evidence type="ECO:0000313" key="2">
    <source>
        <dbReference type="Proteomes" id="UP001310248"/>
    </source>
</evidence>
<name>A0ABU7G934_9ALTE</name>
<organism evidence="1 2">
    <name type="scientific">Agarivorans aestuarii</name>
    <dbReference type="NCBI Taxonomy" id="1563703"/>
    <lineage>
        <taxon>Bacteria</taxon>
        <taxon>Pseudomonadati</taxon>
        <taxon>Pseudomonadota</taxon>
        <taxon>Gammaproteobacteria</taxon>
        <taxon>Alteromonadales</taxon>
        <taxon>Alteromonadaceae</taxon>
        <taxon>Agarivorans</taxon>
    </lineage>
</organism>
<accession>A0ABU7G934</accession>
<dbReference type="InterPro" id="IPR023381">
    <property type="entry name" value="YP001051499.1-like_dom_sf"/>
</dbReference>
<proteinExistence type="predicted"/>
<sequence>MLTPCDIDRLAQLSSKQQSLYCLALCQRMAPNYLLFCQAVNLEHDADFNKLLNLFWESALHPKTKINFSAQRERFDSLIPDPQSYDMYGVYPALDCCVVVECLFNALLEPTGQEAEQASQTSLASVLSLLELQFGEQTEQEILAQDLVIQELAFQSELLDLIEQLELGKASMQALKTLAVNQGVSNLGICLEDNG</sequence>